<dbReference type="AlphaFoldDB" id="A0A2W0H8Z6"/>
<reference evidence="1 2" key="1">
    <citation type="submission" date="2017-10" db="EMBL/GenBank/DDBJ databases">
        <title>Bacillus sp. nov., a halophilic bacterium isolated from a Yangshapao Lake.</title>
        <authorList>
            <person name="Wang H."/>
        </authorList>
    </citation>
    <scope>NUCLEOTIDE SEQUENCE [LARGE SCALE GENOMIC DNA]</scope>
    <source>
        <strain evidence="1 2">YSP-3</strain>
    </source>
</reference>
<comment type="caution">
    <text evidence="1">The sequence shown here is derived from an EMBL/GenBank/DDBJ whole genome shotgun (WGS) entry which is preliminary data.</text>
</comment>
<dbReference type="Pfam" id="PF11148">
    <property type="entry name" value="DUF2922"/>
    <property type="match status" value="1"/>
</dbReference>
<protein>
    <recommendedName>
        <fullName evidence="3">DUF2922 domain-containing protein</fullName>
    </recommendedName>
</protein>
<accession>A0A2W0H8Z6</accession>
<dbReference type="EMBL" id="PDOF01000001">
    <property type="protein sequence ID" value="PYZ97391.1"/>
    <property type="molecule type" value="Genomic_DNA"/>
</dbReference>
<proteinExistence type="predicted"/>
<dbReference type="InterPro" id="IPR021321">
    <property type="entry name" value="DUF2922"/>
</dbReference>
<dbReference type="Proteomes" id="UP000248066">
    <property type="component" value="Unassembled WGS sequence"/>
</dbReference>
<evidence type="ECO:0000313" key="2">
    <source>
        <dbReference type="Proteomes" id="UP000248066"/>
    </source>
</evidence>
<evidence type="ECO:0000313" key="1">
    <source>
        <dbReference type="EMBL" id="PYZ97391.1"/>
    </source>
</evidence>
<keyword evidence="2" id="KW-1185">Reference proteome</keyword>
<evidence type="ECO:0008006" key="3">
    <source>
        <dbReference type="Google" id="ProtNLM"/>
    </source>
</evidence>
<sequence>MSKRLELVFENEDGGSVTLFVEDPAEPAVPQDVSEAMDAIIDADVFYSAGGKLTGKRSARIVERTVEPIEFE</sequence>
<name>A0A2W0H8Z6_9BACI</name>
<dbReference type="OrthoDB" id="2454247at2"/>
<organism evidence="1 2">
    <name type="scientific">Alteribacter lacisalsi</name>
    <dbReference type="NCBI Taxonomy" id="2045244"/>
    <lineage>
        <taxon>Bacteria</taxon>
        <taxon>Bacillati</taxon>
        <taxon>Bacillota</taxon>
        <taxon>Bacilli</taxon>
        <taxon>Bacillales</taxon>
        <taxon>Bacillaceae</taxon>
        <taxon>Alteribacter</taxon>
    </lineage>
</organism>
<dbReference type="RefSeq" id="WP_110516420.1">
    <property type="nucleotide sequence ID" value="NZ_PDOF01000001.1"/>
</dbReference>
<gene>
    <name evidence="1" type="ORF">CR205_01960</name>
</gene>